<dbReference type="InterPro" id="IPR006091">
    <property type="entry name" value="Acyl-CoA_Oxase/DH_mid-dom"/>
</dbReference>
<dbReference type="GO" id="GO:0003995">
    <property type="term" value="F:acyl-CoA dehydrogenase activity"/>
    <property type="evidence" value="ECO:0007669"/>
    <property type="project" value="InterPro"/>
</dbReference>
<dbReference type="GO" id="GO:0050660">
    <property type="term" value="F:flavin adenine dinucleotide binding"/>
    <property type="evidence" value="ECO:0007669"/>
    <property type="project" value="InterPro"/>
</dbReference>
<dbReference type="SUPFAM" id="SSF54001">
    <property type="entry name" value="Cysteine proteinases"/>
    <property type="match status" value="1"/>
</dbReference>
<dbReference type="AlphaFoldDB" id="A0A837G4X0"/>
<feature type="region of interest" description="Disordered" evidence="7">
    <location>
        <begin position="597"/>
        <end position="619"/>
    </location>
</feature>
<evidence type="ECO:0000256" key="4">
    <source>
        <dbReference type="ARBA" id="ARBA00022827"/>
    </source>
</evidence>
<organism evidence="12">
    <name type="scientific">Vibrio coralliilyticus</name>
    <dbReference type="NCBI Taxonomy" id="190893"/>
    <lineage>
        <taxon>Bacteria</taxon>
        <taxon>Pseudomonadati</taxon>
        <taxon>Pseudomonadota</taxon>
        <taxon>Gammaproteobacteria</taxon>
        <taxon>Vibrionales</taxon>
        <taxon>Vibrionaceae</taxon>
        <taxon>Vibrio</taxon>
    </lineage>
</organism>
<dbReference type="SUPFAM" id="SSF47203">
    <property type="entry name" value="Acyl-CoA dehydrogenase C-terminal domain-like"/>
    <property type="match status" value="1"/>
</dbReference>
<evidence type="ECO:0000259" key="11">
    <source>
        <dbReference type="Pfam" id="PF02771"/>
    </source>
</evidence>
<sequence>MQRQDKNIKKRARSFIDAAIHELENEASSGRFPRDKWESIARTGIFERAVSSDIDKRESVLSTLYGLERLGEICKDSGLSFSVATHLASTITALNKFGSQELKHEFMESLVKGRLIGAHAISEPQAGSDALSMTTTAREEDDGYVLNGHKAFVTNGSIADVIVVYAKTSESSTADCVSAFLVDTKTQGVRLGQEMEKVGLHTSPLCELTLEECRVPKANMIGRRGAGFFVLSHVMQREILFAFMLNVGEMKRRLDRCVSYVNSRHQFESPIGSFQSVSNRIADMKIRYELSRQWLYHVAEKMIDNKDITSEVAIAKVFVSENALATSVDALHIHGGYGYVASNGFGEEVCNALSGPIYSGTNDIQRGRIAAMLGVATQSKKRSESNQIRVPNVKKAPKVAEHSESEAVFNYQHPDVQSFVQKALGSEKLNKRETAVKLYYAVRDKIAYMVFNTDISEKGLRASSIVKAGIGFCLHKAILYAATCHSQGIECRIVANRVNNHISTPELQDLVGGEVFLHWYNEVKIDGKWLKVSPVFNSLLCKLYGLETLEFDGFSDALAQPYSDGGTMNYIGEPIRFEQPNYQQLIDLVDAHHPNMVTESGTVPQARKPKSSNENRSIL</sequence>
<keyword evidence="4 6" id="KW-0274">FAD</keyword>
<evidence type="ECO:0000259" key="8">
    <source>
        <dbReference type="Pfam" id="PF00441"/>
    </source>
</evidence>
<comment type="caution">
    <text evidence="12">The sequence shown here is derived from an EMBL/GenBank/DDBJ whole genome shotgun (WGS) entry which is preliminary data.</text>
</comment>
<dbReference type="SUPFAM" id="SSF56645">
    <property type="entry name" value="Acyl-CoA dehydrogenase NM domain-like"/>
    <property type="match status" value="1"/>
</dbReference>
<evidence type="ECO:0000313" key="12">
    <source>
        <dbReference type="EMBL" id="KJY71396.1"/>
    </source>
</evidence>
<evidence type="ECO:0000259" key="10">
    <source>
        <dbReference type="Pfam" id="PF02770"/>
    </source>
</evidence>
<dbReference type="InterPro" id="IPR046373">
    <property type="entry name" value="Acyl-CoA_Oxase/DH_mid-dom_sf"/>
</dbReference>
<protein>
    <submittedName>
        <fullName evidence="12">Acyl-CoA dehydrogenase</fullName>
    </submittedName>
</protein>
<dbReference type="PANTHER" id="PTHR43884">
    <property type="entry name" value="ACYL-COA DEHYDROGENASE"/>
    <property type="match status" value="1"/>
</dbReference>
<dbReference type="Pfam" id="PF01841">
    <property type="entry name" value="Transglut_core"/>
    <property type="match status" value="1"/>
</dbReference>
<dbReference type="InterPro" id="IPR009100">
    <property type="entry name" value="AcylCoA_DH/oxidase_NM_dom_sf"/>
</dbReference>
<dbReference type="Pfam" id="PF00441">
    <property type="entry name" value="Acyl-CoA_dh_1"/>
    <property type="match status" value="1"/>
</dbReference>
<evidence type="ECO:0000256" key="5">
    <source>
        <dbReference type="ARBA" id="ARBA00023002"/>
    </source>
</evidence>
<dbReference type="Gene3D" id="2.40.110.10">
    <property type="entry name" value="Butyryl-CoA Dehydrogenase, subunit A, domain 2"/>
    <property type="match status" value="1"/>
</dbReference>
<accession>A0A837G4X0</accession>
<comment type="similarity">
    <text evidence="2 6">Belongs to the acyl-CoA dehydrogenase family.</text>
</comment>
<evidence type="ECO:0000256" key="7">
    <source>
        <dbReference type="SAM" id="MobiDB-lite"/>
    </source>
</evidence>
<dbReference type="InterPro" id="IPR038765">
    <property type="entry name" value="Papain-like_cys_pep_sf"/>
</dbReference>
<dbReference type="InterPro" id="IPR013786">
    <property type="entry name" value="AcylCoA_DH/ox_N"/>
</dbReference>
<dbReference type="Pfam" id="PF02771">
    <property type="entry name" value="Acyl-CoA_dh_N"/>
    <property type="match status" value="1"/>
</dbReference>
<evidence type="ECO:0000256" key="2">
    <source>
        <dbReference type="ARBA" id="ARBA00009347"/>
    </source>
</evidence>
<feature type="domain" description="Acyl-CoA oxidase/dehydrogenase middle" evidence="10">
    <location>
        <begin position="119"/>
        <end position="213"/>
    </location>
</feature>
<evidence type="ECO:0000256" key="3">
    <source>
        <dbReference type="ARBA" id="ARBA00022630"/>
    </source>
</evidence>
<dbReference type="InterPro" id="IPR006089">
    <property type="entry name" value="Acyl-CoA_DH_CS"/>
</dbReference>
<evidence type="ECO:0000256" key="6">
    <source>
        <dbReference type="RuleBase" id="RU362125"/>
    </source>
</evidence>
<dbReference type="Pfam" id="PF02770">
    <property type="entry name" value="Acyl-CoA_dh_M"/>
    <property type="match status" value="1"/>
</dbReference>
<keyword evidence="5 6" id="KW-0560">Oxidoreductase</keyword>
<dbReference type="CDD" id="cd00567">
    <property type="entry name" value="ACAD"/>
    <property type="match status" value="1"/>
</dbReference>
<dbReference type="InterPro" id="IPR037069">
    <property type="entry name" value="AcylCoA_DH/ox_N_sf"/>
</dbReference>
<keyword evidence="3 6" id="KW-0285">Flavoprotein</keyword>
<dbReference type="RefSeq" id="WP_045986478.1">
    <property type="nucleotide sequence ID" value="NZ_CP063052.1"/>
</dbReference>
<dbReference type="InterPro" id="IPR002931">
    <property type="entry name" value="Transglutaminase-like"/>
</dbReference>
<feature type="domain" description="Acyl-CoA dehydrogenase/oxidase C-terminal" evidence="8">
    <location>
        <begin position="226"/>
        <end position="372"/>
    </location>
</feature>
<dbReference type="InterPro" id="IPR036250">
    <property type="entry name" value="AcylCo_DH-like_C"/>
</dbReference>
<dbReference type="EMBL" id="JXXR01000016">
    <property type="protein sequence ID" value="KJY71396.1"/>
    <property type="molecule type" value="Genomic_DNA"/>
</dbReference>
<dbReference type="PANTHER" id="PTHR43884:SF12">
    <property type="entry name" value="ISOVALERYL-COA DEHYDROGENASE, MITOCHONDRIAL-RELATED"/>
    <property type="match status" value="1"/>
</dbReference>
<comment type="cofactor">
    <cofactor evidence="1 6">
        <name>FAD</name>
        <dbReference type="ChEBI" id="CHEBI:57692"/>
    </cofactor>
</comment>
<dbReference type="Gene3D" id="1.10.540.10">
    <property type="entry name" value="Acyl-CoA dehydrogenase/oxidase, N-terminal domain"/>
    <property type="match status" value="1"/>
</dbReference>
<gene>
    <name evidence="12" type="ORF">TW71_15400</name>
</gene>
<dbReference type="InterPro" id="IPR009075">
    <property type="entry name" value="AcylCo_DH/oxidase_C"/>
</dbReference>
<reference evidence="12" key="1">
    <citation type="journal article" date="2015" name="BMC Genomics">
        <title>Genome mining reveals unlocked bioactive potential of marine Gram-negative bacteria.</title>
        <authorList>
            <person name="Machado H."/>
            <person name="Sonnenschein E.C."/>
            <person name="Melchiorsen J."/>
            <person name="Gram L."/>
        </authorList>
    </citation>
    <scope>NUCLEOTIDE SEQUENCE</scope>
    <source>
        <strain evidence="12">S2052</strain>
    </source>
</reference>
<dbReference type="FunFam" id="2.40.110.10:FF:000001">
    <property type="entry name" value="Acyl-CoA dehydrogenase, mitochondrial"/>
    <property type="match status" value="1"/>
</dbReference>
<name>A0A837G4X0_9VIBR</name>
<dbReference type="Gene3D" id="1.20.140.10">
    <property type="entry name" value="Butyryl-CoA Dehydrogenase, subunit A, domain 3"/>
    <property type="match status" value="1"/>
</dbReference>
<evidence type="ECO:0000256" key="1">
    <source>
        <dbReference type="ARBA" id="ARBA00001974"/>
    </source>
</evidence>
<dbReference type="Gene3D" id="3.10.620.30">
    <property type="match status" value="1"/>
</dbReference>
<feature type="domain" description="Transglutaminase-like" evidence="9">
    <location>
        <begin position="427"/>
        <end position="534"/>
    </location>
</feature>
<proteinExistence type="inferred from homology"/>
<dbReference type="PROSITE" id="PS00072">
    <property type="entry name" value="ACYL_COA_DH_1"/>
    <property type="match status" value="1"/>
</dbReference>
<feature type="domain" description="Acyl-CoA dehydrogenase/oxidase N-terminal" evidence="11">
    <location>
        <begin position="5"/>
        <end position="113"/>
    </location>
</feature>
<evidence type="ECO:0000259" key="9">
    <source>
        <dbReference type="Pfam" id="PF01841"/>
    </source>
</evidence>